<reference evidence="1" key="1">
    <citation type="submission" date="2023-04" db="EMBL/GenBank/DDBJ databases">
        <title>Ambrosiozyma monospora NBRC 10751.</title>
        <authorList>
            <person name="Ichikawa N."/>
            <person name="Sato H."/>
            <person name="Tonouchi N."/>
        </authorList>
    </citation>
    <scope>NUCLEOTIDE SEQUENCE</scope>
    <source>
        <strain evidence="1">NBRC 10751</strain>
    </source>
</reference>
<keyword evidence="2" id="KW-1185">Reference proteome</keyword>
<comment type="caution">
    <text evidence="1">The sequence shown here is derived from an EMBL/GenBank/DDBJ whole genome shotgun (WGS) entry which is preliminary data.</text>
</comment>
<organism evidence="1 2">
    <name type="scientific">Ambrosiozyma monospora</name>
    <name type="common">Yeast</name>
    <name type="synonym">Endomycopsis monosporus</name>
    <dbReference type="NCBI Taxonomy" id="43982"/>
    <lineage>
        <taxon>Eukaryota</taxon>
        <taxon>Fungi</taxon>
        <taxon>Dikarya</taxon>
        <taxon>Ascomycota</taxon>
        <taxon>Saccharomycotina</taxon>
        <taxon>Pichiomycetes</taxon>
        <taxon>Pichiales</taxon>
        <taxon>Pichiaceae</taxon>
        <taxon>Ambrosiozyma</taxon>
    </lineage>
</organism>
<dbReference type="Proteomes" id="UP001165064">
    <property type="component" value="Unassembled WGS sequence"/>
</dbReference>
<dbReference type="EMBL" id="BSXS01000221">
    <property type="protein sequence ID" value="GME71498.1"/>
    <property type="molecule type" value="Genomic_DNA"/>
</dbReference>
<protein>
    <submittedName>
        <fullName evidence="1">Unnamed protein product</fullName>
    </submittedName>
</protein>
<sequence length="120" mass="14228">MSSTIRFFDLSTQKRPIFSNFVKRPLLDLPLEIRKLFIANMLFQLEDYDYIQRFQTQKHHFLKLLSHCFLTLISKSANHIGLMTLLFIITLVSNFQDCVAFTYGQRMIRINPSNKYQCSN</sequence>
<proteinExistence type="predicted"/>
<gene>
    <name evidence="1" type="ORF">Amon02_000060100</name>
</gene>
<evidence type="ECO:0000313" key="1">
    <source>
        <dbReference type="EMBL" id="GME71498.1"/>
    </source>
</evidence>
<name>A0ACB5SSC1_AMBMO</name>
<evidence type="ECO:0000313" key="2">
    <source>
        <dbReference type="Proteomes" id="UP001165064"/>
    </source>
</evidence>
<accession>A0ACB5SSC1</accession>